<name>A0A8C6QFP4_NANGA</name>
<evidence type="ECO:0000259" key="11">
    <source>
        <dbReference type="Pfam" id="PF20929"/>
    </source>
</evidence>
<dbReference type="InterPro" id="IPR053750">
    <property type="entry name" value="PDCD10_Homolog"/>
</dbReference>
<keyword evidence="10" id="KW-0472">Membrane</keyword>
<keyword evidence="8" id="KW-0053">Apoptosis</keyword>
<accession>A0A8C6QFP4</accession>
<dbReference type="GO" id="GO:0000139">
    <property type="term" value="C:Golgi membrane"/>
    <property type="evidence" value="ECO:0007669"/>
    <property type="project" value="UniProtKB-SubCell"/>
</dbReference>
<dbReference type="Pfam" id="PF20929">
    <property type="entry name" value="PDCD10_N"/>
    <property type="match status" value="1"/>
</dbReference>
<dbReference type="GO" id="GO:0019901">
    <property type="term" value="F:protein kinase binding"/>
    <property type="evidence" value="ECO:0007669"/>
    <property type="project" value="TreeGrafter"/>
</dbReference>
<dbReference type="InterPro" id="IPR046409">
    <property type="entry name" value="PDC10_dimerisation_sf"/>
</dbReference>
<dbReference type="GO" id="GO:0006915">
    <property type="term" value="P:apoptotic process"/>
    <property type="evidence" value="ECO:0007669"/>
    <property type="project" value="UniProtKB-KW"/>
</dbReference>
<dbReference type="GeneTree" id="ENSGT00390000017913"/>
<dbReference type="InterPro" id="IPR048288">
    <property type="entry name" value="PDCD10_N"/>
</dbReference>
<protein>
    <recommendedName>
        <fullName evidence="11">Programmed cell death protein 10 dimerisation domain-containing protein</fullName>
    </recommendedName>
</protein>
<evidence type="ECO:0000256" key="10">
    <source>
        <dbReference type="ARBA" id="ARBA00023136"/>
    </source>
</evidence>
<comment type="subcellular location">
    <subcellularLocation>
        <location evidence="2">Cell membrane</location>
        <topology evidence="2">Peripheral membrane protein</topology>
        <orientation evidence="2">Cytoplasmic side</orientation>
    </subcellularLocation>
    <subcellularLocation>
        <location evidence="3">Cytoplasm</location>
    </subcellularLocation>
    <subcellularLocation>
        <location evidence="1">Golgi apparatus membrane</location>
        <topology evidence="1">Peripheral membrane protein</topology>
        <orientation evidence="1">Cytoplasmic side</orientation>
    </subcellularLocation>
</comment>
<dbReference type="Gene3D" id="1.10.12.70">
    <property type="match status" value="1"/>
</dbReference>
<evidence type="ECO:0000256" key="1">
    <source>
        <dbReference type="ARBA" id="ARBA00004255"/>
    </source>
</evidence>
<dbReference type="GO" id="GO:0005886">
    <property type="term" value="C:plasma membrane"/>
    <property type="evidence" value="ECO:0007669"/>
    <property type="project" value="UniProtKB-SubCell"/>
</dbReference>
<dbReference type="GO" id="GO:1903358">
    <property type="term" value="P:regulation of Golgi organization"/>
    <property type="evidence" value="ECO:0007669"/>
    <property type="project" value="TreeGrafter"/>
</dbReference>
<dbReference type="Gene3D" id="1.20.120.1950">
    <property type="match status" value="1"/>
</dbReference>
<reference evidence="12" key="2">
    <citation type="submission" date="2025-09" db="UniProtKB">
        <authorList>
            <consortium name="Ensembl"/>
        </authorList>
    </citation>
    <scope>IDENTIFICATION</scope>
</reference>
<evidence type="ECO:0000256" key="4">
    <source>
        <dbReference type="ARBA" id="ARBA00009181"/>
    </source>
</evidence>
<dbReference type="Ensembl" id="ENSNGAT00000002148.1">
    <property type="protein sequence ID" value="ENSNGAP00000002058.1"/>
    <property type="gene ID" value="ENSNGAG00000001587.1"/>
</dbReference>
<dbReference type="Proteomes" id="UP000694381">
    <property type="component" value="Unassembled WGS sequence"/>
</dbReference>
<keyword evidence="7" id="KW-0037">Angiogenesis</keyword>
<dbReference type="PANTHER" id="PTHR13250">
    <property type="entry name" value="TF-1 CELL APOPTOSIS RELATED PROTEIN-15"/>
    <property type="match status" value="1"/>
</dbReference>
<evidence type="ECO:0000256" key="3">
    <source>
        <dbReference type="ARBA" id="ARBA00004496"/>
    </source>
</evidence>
<evidence type="ECO:0000313" key="13">
    <source>
        <dbReference type="Proteomes" id="UP000694381"/>
    </source>
</evidence>
<dbReference type="PANTHER" id="PTHR13250:SF1">
    <property type="entry name" value="PROGRAMMED CELL DEATH PROTEIN 10"/>
    <property type="match status" value="1"/>
</dbReference>
<dbReference type="GO" id="GO:0090443">
    <property type="term" value="C:FAR/SIN/STRIPAK complex"/>
    <property type="evidence" value="ECO:0007669"/>
    <property type="project" value="TreeGrafter"/>
</dbReference>
<evidence type="ECO:0000256" key="8">
    <source>
        <dbReference type="ARBA" id="ARBA00022703"/>
    </source>
</evidence>
<dbReference type="Gene3D" id="1.20.120.330">
    <property type="entry name" value="Nucleotidyltransferases domain 2"/>
    <property type="match status" value="1"/>
</dbReference>
<evidence type="ECO:0000256" key="5">
    <source>
        <dbReference type="ARBA" id="ARBA00022475"/>
    </source>
</evidence>
<dbReference type="AlphaFoldDB" id="A0A8C6QFP4"/>
<dbReference type="InterPro" id="IPR009652">
    <property type="entry name" value="PDCD10"/>
</dbReference>
<reference evidence="12" key="1">
    <citation type="submission" date="2025-08" db="UniProtKB">
        <authorList>
            <consortium name="Ensembl"/>
        </authorList>
    </citation>
    <scope>IDENTIFICATION</scope>
</reference>
<keyword evidence="6" id="KW-0963">Cytoplasm</keyword>
<evidence type="ECO:0000256" key="9">
    <source>
        <dbReference type="ARBA" id="ARBA00023034"/>
    </source>
</evidence>
<evidence type="ECO:0000256" key="6">
    <source>
        <dbReference type="ARBA" id="ARBA00022490"/>
    </source>
</evidence>
<comment type="similarity">
    <text evidence="4">Belongs to the PDCD10 family.</text>
</comment>
<organism evidence="12 13">
    <name type="scientific">Nannospalax galili</name>
    <name type="common">Northern Israeli blind subterranean mole rat</name>
    <name type="synonym">Spalax galili</name>
    <dbReference type="NCBI Taxonomy" id="1026970"/>
    <lineage>
        <taxon>Eukaryota</taxon>
        <taxon>Metazoa</taxon>
        <taxon>Chordata</taxon>
        <taxon>Craniata</taxon>
        <taxon>Vertebrata</taxon>
        <taxon>Euteleostomi</taxon>
        <taxon>Mammalia</taxon>
        <taxon>Eutheria</taxon>
        <taxon>Euarchontoglires</taxon>
        <taxon>Glires</taxon>
        <taxon>Rodentia</taxon>
        <taxon>Myomorpha</taxon>
        <taxon>Muroidea</taxon>
        <taxon>Spalacidae</taxon>
        <taxon>Spalacinae</taxon>
        <taxon>Nannospalax</taxon>
    </lineage>
</organism>
<keyword evidence="9" id="KW-0333">Golgi apparatus</keyword>
<proteinExistence type="inferred from homology"/>
<evidence type="ECO:0000313" key="12">
    <source>
        <dbReference type="Ensembl" id="ENSNGAP00000002058.1"/>
    </source>
</evidence>
<feature type="domain" description="Programmed cell death protein 10 dimerisation" evidence="11">
    <location>
        <begin position="14"/>
        <end position="71"/>
    </location>
</feature>
<evidence type="ECO:0000256" key="7">
    <source>
        <dbReference type="ARBA" id="ARBA00022657"/>
    </source>
</evidence>
<dbReference type="GO" id="GO:0001525">
    <property type="term" value="P:angiogenesis"/>
    <property type="evidence" value="ECO:0007669"/>
    <property type="project" value="UniProtKB-KW"/>
</dbReference>
<dbReference type="Pfam" id="PF06840">
    <property type="entry name" value="PDC10_C"/>
    <property type="match status" value="1"/>
</dbReference>
<keyword evidence="13" id="KW-1185">Reference proteome</keyword>
<evidence type="ECO:0000256" key="2">
    <source>
        <dbReference type="ARBA" id="ARBA00004413"/>
    </source>
</evidence>
<sequence>MMTMEDMKNEAETTSMVYMPLYAVMYPVFNEPERVNLSAAQTLRAAFIKAEKENPGLTQGIIMKILEEKNVEANFTESLLHMASDDVEEIPEPEFQDLNEKARALKQSLSKIPDEINHREYQYQNHRALEQQKKEFVKYSKSFSDTLKTYFKDDKAINVFLSANRLIHQTNLILQTFKTVA</sequence>
<keyword evidence="5" id="KW-1003">Cell membrane</keyword>